<dbReference type="Pfam" id="PF00389">
    <property type="entry name" value="2-Hacid_dh"/>
    <property type="match status" value="1"/>
</dbReference>
<dbReference type="PROSITE" id="PS00671">
    <property type="entry name" value="D_2_HYDROXYACID_DH_3"/>
    <property type="match status" value="1"/>
</dbReference>
<dbReference type="PROSITE" id="PS00670">
    <property type="entry name" value="D_2_HYDROXYACID_DH_2"/>
    <property type="match status" value="1"/>
</dbReference>
<name>A0A7G9GI20_9FIRM</name>
<dbReference type="InterPro" id="IPR006139">
    <property type="entry name" value="D-isomer_2_OHA_DH_cat_dom"/>
</dbReference>
<keyword evidence="2 4" id="KW-0560">Oxidoreductase</keyword>
<proteinExistence type="inferred from homology"/>
<dbReference type="RefSeq" id="WP_118645674.1">
    <property type="nucleotide sequence ID" value="NZ_CP060635.1"/>
</dbReference>
<dbReference type="PANTHER" id="PTHR43761">
    <property type="entry name" value="D-ISOMER SPECIFIC 2-HYDROXYACID DEHYDROGENASE FAMILY PROTEIN (AFU_ORTHOLOGUE AFUA_1G13630)"/>
    <property type="match status" value="1"/>
</dbReference>
<sequence length="314" mass="33947">MKVTFLEPLGIPQEQLKAMVESSLGELVEATYYDTRAEDAETLTERSKGADCVVLSNIRYGEDIISQLPDLKMICVAFTGVDLIDVEYCRSKGIMVCNCAGYSTVAVADLVFGFAISLSRNIPACDRAVREGGTKAGLVGWELEGKKFGVIGAGAIGERVLRIAQAFGCETYAYSRTVKDIQGVTFISLEDLLSTCDIISVHVPQNPQTIGMIGKEQFDLMKKDALFINCARGPIVDSEALADALNSGRIAGAAVDVFEMEPPVPQDHVLFQADNLIATPHVAFASAQAFEKRAVIVCENIKGWLQNKPVNVIC</sequence>
<keyword evidence="3" id="KW-0520">NAD</keyword>
<dbReference type="AlphaFoldDB" id="A0A7G9GI20"/>
<evidence type="ECO:0000256" key="1">
    <source>
        <dbReference type="ARBA" id="ARBA00005854"/>
    </source>
</evidence>
<dbReference type="GO" id="GO:0016616">
    <property type="term" value="F:oxidoreductase activity, acting on the CH-OH group of donors, NAD or NADP as acceptor"/>
    <property type="evidence" value="ECO:0007669"/>
    <property type="project" value="InterPro"/>
</dbReference>
<dbReference type="SUPFAM" id="SSF52283">
    <property type="entry name" value="Formate/glycerate dehydrogenase catalytic domain-like"/>
    <property type="match status" value="1"/>
</dbReference>
<dbReference type="InterPro" id="IPR029753">
    <property type="entry name" value="D-isomer_DH_CS"/>
</dbReference>
<accession>A0A7G9GI20</accession>
<dbReference type="EMBL" id="CP060635">
    <property type="protein sequence ID" value="QNM10452.1"/>
    <property type="molecule type" value="Genomic_DNA"/>
</dbReference>
<evidence type="ECO:0000256" key="4">
    <source>
        <dbReference type="RuleBase" id="RU003719"/>
    </source>
</evidence>
<gene>
    <name evidence="7" type="ORF">H9Q79_07390</name>
</gene>
<dbReference type="PANTHER" id="PTHR43761:SF1">
    <property type="entry name" value="D-ISOMER SPECIFIC 2-HYDROXYACID DEHYDROGENASE CATALYTIC DOMAIN-CONTAINING PROTEIN-RELATED"/>
    <property type="match status" value="1"/>
</dbReference>
<dbReference type="SUPFAM" id="SSF51735">
    <property type="entry name" value="NAD(P)-binding Rossmann-fold domains"/>
    <property type="match status" value="1"/>
</dbReference>
<dbReference type="FunFam" id="3.40.50.720:FF:000203">
    <property type="entry name" value="D-3-phosphoglycerate dehydrogenase (SerA)"/>
    <property type="match status" value="1"/>
</dbReference>
<dbReference type="Pfam" id="PF02826">
    <property type="entry name" value="2-Hacid_dh_C"/>
    <property type="match status" value="1"/>
</dbReference>
<evidence type="ECO:0000313" key="7">
    <source>
        <dbReference type="EMBL" id="QNM10452.1"/>
    </source>
</evidence>
<dbReference type="InterPro" id="IPR006140">
    <property type="entry name" value="D-isomer_DH_NAD-bd"/>
</dbReference>
<evidence type="ECO:0000313" key="8">
    <source>
        <dbReference type="Proteomes" id="UP000515860"/>
    </source>
</evidence>
<dbReference type="Proteomes" id="UP000515860">
    <property type="component" value="Chromosome"/>
</dbReference>
<dbReference type="Gene3D" id="3.40.50.720">
    <property type="entry name" value="NAD(P)-binding Rossmann-like Domain"/>
    <property type="match status" value="2"/>
</dbReference>
<evidence type="ECO:0000259" key="6">
    <source>
        <dbReference type="Pfam" id="PF02826"/>
    </source>
</evidence>
<feature type="domain" description="D-isomer specific 2-hydroxyacid dehydrogenase NAD-binding" evidence="6">
    <location>
        <begin position="113"/>
        <end position="283"/>
    </location>
</feature>
<protein>
    <submittedName>
        <fullName evidence="7">Hydroxyacid dehydrogenase</fullName>
    </submittedName>
</protein>
<dbReference type="InterPro" id="IPR050418">
    <property type="entry name" value="D-iso_2-hydroxyacid_DH_PdxB"/>
</dbReference>
<feature type="domain" description="D-isomer specific 2-hydroxyacid dehydrogenase catalytic" evidence="5">
    <location>
        <begin position="20"/>
        <end position="310"/>
    </location>
</feature>
<dbReference type="KEGG" id="whj:H9Q79_07390"/>
<dbReference type="InterPro" id="IPR036291">
    <property type="entry name" value="NAD(P)-bd_dom_sf"/>
</dbReference>
<keyword evidence="8" id="KW-1185">Reference proteome</keyword>
<dbReference type="GO" id="GO:0051287">
    <property type="term" value="F:NAD binding"/>
    <property type="evidence" value="ECO:0007669"/>
    <property type="project" value="InterPro"/>
</dbReference>
<organism evidence="7 8">
    <name type="scientific">Wansuia hejianensis</name>
    <dbReference type="NCBI Taxonomy" id="2763667"/>
    <lineage>
        <taxon>Bacteria</taxon>
        <taxon>Bacillati</taxon>
        <taxon>Bacillota</taxon>
        <taxon>Clostridia</taxon>
        <taxon>Lachnospirales</taxon>
        <taxon>Lachnospiraceae</taxon>
        <taxon>Wansuia</taxon>
    </lineage>
</organism>
<evidence type="ECO:0000256" key="2">
    <source>
        <dbReference type="ARBA" id="ARBA00023002"/>
    </source>
</evidence>
<evidence type="ECO:0000259" key="5">
    <source>
        <dbReference type="Pfam" id="PF00389"/>
    </source>
</evidence>
<comment type="similarity">
    <text evidence="1 4">Belongs to the D-isomer specific 2-hydroxyacid dehydrogenase family.</text>
</comment>
<reference evidence="7 8" key="1">
    <citation type="submission" date="2020-08" db="EMBL/GenBank/DDBJ databases">
        <authorList>
            <person name="Liu C."/>
            <person name="Sun Q."/>
        </authorList>
    </citation>
    <scope>NUCLEOTIDE SEQUENCE [LARGE SCALE GENOMIC DNA]</scope>
    <source>
        <strain evidence="7 8">NSJ-29</strain>
    </source>
</reference>
<evidence type="ECO:0000256" key="3">
    <source>
        <dbReference type="ARBA" id="ARBA00023027"/>
    </source>
</evidence>